<feature type="compositionally biased region" description="Basic and acidic residues" evidence="3">
    <location>
        <begin position="27"/>
        <end position="36"/>
    </location>
</feature>
<feature type="region of interest" description="Disordered" evidence="3">
    <location>
        <begin position="25"/>
        <end position="69"/>
    </location>
</feature>
<evidence type="ECO:0000313" key="5">
    <source>
        <dbReference type="EMBL" id="WCE45698.1"/>
    </source>
</evidence>
<evidence type="ECO:0000256" key="1">
    <source>
        <dbReference type="ARBA" id="ARBA00010013"/>
    </source>
</evidence>
<dbReference type="AlphaFoldDB" id="A0AB38XN25"/>
<dbReference type="EMBL" id="CP116394">
    <property type="protein sequence ID" value="WCE45698.1"/>
    <property type="molecule type" value="Genomic_DNA"/>
</dbReference>
<sequence length="217" mass="23339">MKTSLKRLTALVAGLALAGSMTACSAGHDKGADSAKDSSTSQKADDKADEEKDGGDDEGGFKEQPIGDDVYEGPIKISAVYFQPVEMEPKMGVSAAEASMHLEADIAAVKDNKLGYGAGDFIPGLTVKYEILGKDGNKVQDGTFMPMNASDGPHYGLNLPKLEAGDYTLRVSVESPEANGWMLHTDKETGVPGRFWTKPIVAEFKNWHWDPATSPWW</sequence>
<keyword evidence="2 4" id="KW-0732">Signal</keyword>
<protein>
    <submittedName>
        <fullName evidence="5">Iron transporter</fullName>
    </submittedName>
</protein>
<gene>
    <name evidence="5" type="ORF">PIG85_08610</name>
</gene>
<dbReference type="RefSeq" id="WP_048706767.1">
    <property type="nucleotide sequence ID" value="NZ_CP116394.1"/>
</dbReference>
<evidence type="ECO:0000256" key="3">
    <source>
        <dbReference type="SAM" id="MobiDB-lite"/>
    </source>
</evidence>
<feature type="chain" id="PRO_5044282584" evidence="4">
    <location>
        <begin position="26"/>
        <end position="217"/>
    </location>
</feature>
<dbReference type="InterPro" id="IPR038482">
    <property type="entry name" value="Tp34-type_sf"/>
</dbReference>
<evidence type="ECO:0000256" key="4">
    <source>
        <dbReference type="SAM" id="SignalP"/>
    </source>
</evidence>
<dbReference type="PROSITE" id="PS51257">
    <property type="entry name" value="PROKAR_LIPOPROTEIN"/>
    <property type="match status" value="1"/>
</dbReference>
<name>A0AB38XN25_9ACTO</name>
<proteinExistence type="inferred from homology"/>
<dbReference type="Gene3D" id="2.60.40.2480">
    <property type="entry name" value="Periplasmic metal-binding protein Tp34-type"/>
    <property type="match status" value="1"/>
</dbReference>
<evidence type="ECO:0000313" key="6">
    <source>
        <dbReference type="Proteomes" id="UP001211044"/>
    </source>
</evidence>
<evidence type="ECO:0000256" key="2">
    <source>
        <dbReference type="ARBA" id="ARBA00022729"/>
    </source>
</evidence>
<reference evidence="5" key="1">
    <citation type="submission" date="2023-01" db="EMBL/GenBank/DDBJ databases">
        <title>Comparative Genomic Analysis of the Clinically-Derived Winkia Strain NY0527 Provides Evidence into the Taxonomic Reassignment of Winkia neuii and Characterizes Their Virulence Traits.</title>
        <authorList>
            <person name="Cai X."/>
            <person name="Peng Y."/>
            <person name="Li M."/>
            <person name="Qiu Y."/>
            <person name="Wang Y."/>
            <person name="Xu L."/>
            <person name="Hou Q."/>
        </authorList>
    </citation>
    <scope>NUCLEOTIDE SEQUENCE</scope>
    <source>
        <strain evidence="5">NY0527</strain>
    </source>
</reference>
<dbReference type="InterPro" id="IPR018470">
    <property type="entry name" value="Metal-bd_Tp34-typ"/>
</dbReference>
<dbReference type="Proteomes" id="UP001211044">
    <property type="component" value="Chromosome"/>
</dbReference>
<comment type="similarity">
    <text evidence="1">Belongs to the UPF0423 family.</text>
</comment>
<organism evidence="5 6">
    <name type="scientific">Winkia neuii subsp. anitrata</name>
    <dbReference type="NCBI Taxonomy" id="29318"/>
    <lineage>
        <taxon>Bacteria</taxon>
        <taxon>Bacillati</taxon>
        <taxon>Actinomycetota</taxon>
        <taxon>Actinomycetes</taxon>
        <taxon>Actinomycetales</taxon>
        <taxon>Actinomycetaceae</taxon>
        <taxon>Winkia</taxon>
    </lineage>
</organism>
<dbReference type="KEGG" id="wne:PIG85_08610"/>
<dbReference type="Pfam" id="PF10634">
    <property type="entry name" value="Iron_transport"/>
    <property type="match status" value="1"/>
</dbReference>
<accession>A0AB38XN25</accession>
<feature type="signal peptide" evidence="4">
    <location>
        <begin position="1"/>
        <end position="25"/>
    </location>
</feature>